<name>A0A1J1HKU6_9DIPT</name>
<organism evidence="2 3">
    <name type="scientific">Clunio marinus</name>
    <dbReference type="NCBI Taxonomy" id="568069"/>
    <lineage>
        <taxon>Eukaryota</taxon>
        <taxon>Metazoa</taxon>
        <taxon>Ecdysozoa</taxon>
        <taxon>Arthropoda</taxon>
        <taxon>Hexapoda</taxon>
        <taxon>Insecta</taxon>
        <taxon>Pterygota</taxon>
        <taxon>Neoptera</taxon>
        <taxon>Endopterygota</taxon>
        <taxon>Diptera</taxon>
        <taxon>Nematocera</taxon>
        <taxon>Chironomoidea</taxon>
        <taxon>Chironomidae</taxon>
        <taxon>Clunio</taxon>
    </lineage>
</organism>
<proteinExistence type="predicted"/>
<dbReference type="EMBL" id="CVRI01000008">
    <property type="protein sequence ID" value="CRK88555.1"/>
    <property type="molecule type" value="Genomic_DNA"/>
</dbReference>
<dbReference type="AlphaFoldDB" id="A0A1J1HKU6"/>
<sequence>MTTGESEKLMMLMEEKYVEEDRLAFKGMKESVWQLALNIIHNVPDFNSQQLYPHEGSFDIFVTLTNFMSPNPNLRLFLNLFKVQMKVSSLKHSPPFKNPKPPPMLLKPHTTKYDDKI</sequence>
<dbReference type="Proteomes" id="UP000183832">
    <property type="component" value="Unassembled WGS sequence"/>
</dbReference>
<evidence type="ECO:0000256" key="1">
    <source>
        <dbReference type="SAM" id="MobiDB-lite"/>
    </source>
</evidence>
<gene>
    <name evidence="2" type="ORF">CLUMA_CG002320</name>
</gene>
<accession>A0A1J1HKU6</accession>
<reference evidence="2 3" key="1">
    <citation type="submission" date="2015-04" db="EMBL/GenBank/DDBJ databases">
        <authorList>
            <person name="Syromyatnikov M.Y."/>
            <person name="Popov V.N."/>
        </authorList>
    </citation>
    <scope>NUCLEOTIDE SEQUENCE [LARGE SCALE GENOMIC DNA]</scope>
</reference>
<keyword evidence="3" id="KW-1185">Reference proteome</keyword>
<protein>
    <submittedName>
        <fullName evidence="2">CLUMA_CG002320, isoform A</fullName>
    </submittedName>
</protein>
<evidence type="ECO:0000313" key="3">
    <source>
        <dbReference type="Proteomes" id="UP000183832"/>
    </source>
</evidence>
<feature type="region of interest" description="Disordered" evidence="1">
    <location>
        <begin position="92"/>
        <end position="117"/>
    </location>
</feature>
<feature type="compositionally biased region" description="Pro residues" evidence="1">
    <location>
        <begin position="96"/>
        <end position="105"/>
    </location>
</feature>
<evidence type="ECO:0000313" key="2">
    <source>
        <dbReference type="EMBL" id="CRK88555.1"/>
    </source>
</evidence>